<proteinExistence type="predicted"/>
<name>A0A150XC07_ROSEK</name>
<keyword evidence="3" id="KW-1185">Reference proteome</keyword>
<accession>A0A150XC07</accession>
<dbReference type="Gene3D" id="3.40.50.720">
    <property type="entry name" value="NAD(P)-binding Rossmann-like Domain"/>
    <property type="match status" value="1"/>
</dbReference>
<dbReference type="Proteomes" id="UP000075583">
    <property type="component" value="Unassembled WGS sequence"/>
</dbReference>
<evidence type="ECO:0000259" key="1">
    <source>
        <dbReference type="Pfam" id="PF01408"/>
    </source>
</evidence>
<dbReference type="RefSeq" id="WP_062591331.1">
    <property type="nucleotide sequence ID" value="NZ_LQZQ01000023.1"/>
</dbReference>
<evidence type="ECO:0000313" key="2">
    <source>
        <dbReference type="EMBL" id="KYG76253.1"/>
    </source>
</evidence>
<dbReference type="SUPFAM" id="SSF51735">
    <property type="entry name" value="NAD(P)-binding Rossmann-fold domains"/>
    <property type="match status" value="1"/>
</dbReference>
<feature type="domain" description="Gfo/Idh/MocA-like oxidoreductase N-terminal" evidence="1">
    <location>
        <begin position="55"/>
        <end position="130"/>
    </location>
</feature>
<organism evidence="2 3">
    <name type="scientific">Roseivirga ehrenbergii (strain DSM 102268 / JCM 13514 / KCTC 12282 / NCIMB 14502 / KMM 6017)</name>
    <dbReference type="NCBI Taxonomy" id="279360"/>
    <lineage>
        <taxon>Bacteria</taxon>
        <taxon>Pseudomonadati</taxon>
        <taxon>Bacteroidota</taxon>
        <taxon>Cytophagia</taxon>
        <taxon>Cytophagales</taxon>
        <taxon>Roseivirgaceae</taxon>
        <taxon>Roseivirga</taxon>
    </lineage>
</organism>
<reference evidence="2" key="1">
    <citation type="submission" date="2016-01" db="EMBL/GenBank/DDBJ databases">
        <title>Genome sequencing of Roseivirga ehrenbergii KMM 6017.</title>
        <authorList>
            <person name="Selvaratnam C."/>
            <person name="Thevarajoo S."/>
            <person name="Goh K.M."/>
            <person name="Ee R."/>
            <person name="Chan K.-G."/>
            <person name="Chong C.S."/>
        </authorList>
    </citation>
    <scope>NUCLEOTIDE SEQUENCE [LARGE SCALE GENOMIC DNA]</scope>
    <source>
        <strain evidence="2">KMM 6017</strain>
    </source>
</reference>
<dbReference type="STRING" id="279360.MB14_03115"/>
<dbReference type="GO" id="GO:0000166">
    <property type="term" value="F:nucleotide binding"/>
    <property type="evidence" value="ECO:0007669"/>
    <property type="project" value="InterPro"/>
</dbReference>
<dbReference type="Pfam" id="PF01408">
    <property type="entry name" value="GFO_IDH_MocA"/>
    <property type="match status" value="1"/>
</dbReference>
<dbReference type="OrthoDB" id="1408251at2"/>
<dbReference type="AlphaFoldDB" id="A0A150XC07"/>
<dbReference type="EMBL" id="LQZQ01000023">
    <property type="protein sequence ID" value="KYG76253.1"/>
    <property type="molecule type" value="Genomic_DNA"/>
</dbReference>
<evidence type="ECO:0000313" key="3">
    <source>
        <dbReference type="Proteomes" id="UP000075583"/>
    </source>
</evidence>
<protein>
    <recommendedName>
        <fullName evidence="1">Gfo/Idh/MocA-like oxidoreductase N-terminal domain-containing protein</fullName>
    </recommendedName>
</protein>
<dbReference type="InterPro" id="IPR000683">
    <property type="entry name" value="Gfo/Idh/MocA-like_OxRdtase_N"/>
</dbReference>
<gene>
    <name evidence="2" type="ORF">MB14_03115</name>
</gene>
<comment type="caution">
    <text evidence="2">The sequence shown here is derived from an EMBL/GenBank/DDBJ whole genome shotgun (WGS) entry which is preliminary data.</text>
</comment>
<sequence>MNLGVIGYSEGNGHPFSFSAILNGYNQDKLHLNPITPINDYLQLQPSNLFGIGNLRVTHVWTQDLELSNCIAAVGRVEHVVKDFTQMLDAVDGVLILRDDQHTHYAAPFLEKGKYVFVDKPLCSNYKELDYFMPFLEKGLLMSCSGLRYLPRIMELQGSLTSKIKLSYSNSVNHWMNYGIHTLEGLDPLIGSLPCSVQYIGSDQNRMFRVMYENGSYTLINLSGANYGGIRSHLHLESGEVLSVHFNDNFNAFRNTLVAFNEQIKTGVPAIDPQRTAALLRTMLKGQDSYLDKGKIMNI</sequence>
<dbReference type="InterPro" id="IPR036291">
    <property type="entry name" value="NAD(P)-bd_dom_sf"/>
</dbReference>